<accession>A0A502DW29</accession>
<sequence length="389" mass="41551">MDYEDYDAIIVGGRCAGAATAMLLARGGMRVLVVEATRPGTDTLSTHALMRGGVLQLHRWGLLDAVVAAGTPAILSTEFEYGDEIEKVDIRSSGSISALRAPRRTVLDPLLLGAAHDAGAEIRMQARVVGVVREGDRVCGVEGVDRGAGTRFRAIAPLVIGADGRNSTIARAVDAPYRRRGSASGAIVYGYFAELPDDRYHWAYRPGVTAGVVPTSDGLACVRAGTASDRFAQQRSAGLDATFRSLLAEATPQVARSIGAAPPVGTLRAYPGQPGWIRAAAGPGWALVGDAAYFKDPITAHGITDALRDADLLARAVLEAPRSWGSQLDAITDYEHTRDRLSEPLFDITERIASYRWDLAELRAHLRDLSQAMRPEVDALLELDQEPAA</sequence>
<dbReference type="AlphaFoldDB" id="A0A502DW29"/>
<dbReference type="InterPro" id="IPR002938">
    <property type="entry name" value="FAD-bd"/>
</dbReference>
<dbReference type="PRINTS" id="PR00420">
    <property type="entry name" value="RNGMNOXGNASE"/>
</dbReference>
<name>A0A502DW29_9MYCO</name>
<evidence type="ECO:0000313" key="3">
    <source>
        <dbReference type="Proteomes" id="UP000320095"/>
    </source>
</evidence>
<reference evidence="2 3" key="1">
    <citation type="journal article" date="2019" name="Environ. Microbiol.">
        <title>Species interactions and distinct microbial communities in high Arctic permafrost affected cryosols are associated with the CH4 and CO2 gas fluxes.</title>
        <authorList>
            <person name="Altshuler I."/>
            <person name="Hamel J."/>
            <person name="Turney S."/>
            <person name="Magnuson E."/>
            <person name="Levesque R."/>
            <person name="Greer C."/>
            <person name="Whyte L.G."/>
        </authorList>
    </citation>
    <scope>NUCLEOTIDE SEQUENCE [LARGE SCALE GENOMIC DNA]</scope>
    <source>
        <strain evidence="2 3">S5.20</strain>
    </source>
</reference>
<proteinExistence type="predicted"/>
<dbReference type="Gene3D" id="3.50.50.60">
    <property type="entry name" value="FAD/NAD(P)-binding domain"/>
    <property type="match status" value="1"/>
</dbReference>
<dbReference type="SUPFAM" id="SSF51905">
    <property type="entry name" value="FAD/NAD(P)-binding domain"/>
    <property type="match status" value="1"/>
</dbReference>
<dbReference type="InterPro" id="IPR050407">
    <property type="entry name" value="Geranylgeranyl_reductase"/>
</dbReference>
<comment type="caution">
    <text evidence="2">The sequence shown here is derived from an EMBL/GenBank/DDBJ whole genome shotgun (WGS) entry which is preliminary data.</text>
</comment>
<dbReference type="PANTHER" id="PTHR42685:SF22">
    <property type="entry name" value="CONDITIONED MEDIUM FACTOR RECEPTOR 1"/>
    <property type="match status" value="1"/>
</dbReference>
<keyword evidence="3" id="KW-1185">Reference proteome</keyword>
<dbReference type="InterPro" id="IPR036188">
    <property type="entry name" value="FAD/NAD-bd_sf"/>
</dbReference>
<gene>
    <name evidence="2" type="ORF">EAH80_26560</name>
</gene>
<dbReference type="Proteomes" id="UP000320095">
    <property type="component" value="Unassembled WGS sequence"/>
</dbReference>
<dbReference type="OrthoDB" id="103324at2"/>
<dbReference type="Pfam" id="PF01494">
    <property type="entry name" value="FAD_binding_3"/>
    <property type="match status" value="1"/>
</dbReference>
<evidence type="ECO:0000313" key="2">
    <source>
        <dbReference type="EMBL" id="TPG29583.1"/>
    </source>
</evidence>
<dbReference type="PANTHER" id="PTHR42685">
    <property type="entry name" value="GERANYLGERANYL DIPHOSPHATE REDUCTASE"/>
    <property type="match status" value="1"/>
</dbReference>
<feature type="domain" description="FAD-binding" evidence="1">
    <location>
        <begin position="6"/>
        <end position="343"/>
    </location>
</feature>
<organism evidence="2 3">
    <name type="scientific">Mycolicibacterium hodleri</name>
    <dbReference type="NCBI Taxonomy" id="49897"/>
    <lineage>
        <taxon>Bacteria</taxon>
        <taxon>Bacillati</taxon>
        <taxon>Actinomycetota</taxon>
        <taxon>Actinomycetes</taxon>
        <taxon>Mycobacteriales</taxon>
        <taxon>Mycobacteriaceae</taxon>
        <taxon>Mycolicibacterium</taxon>
    </lineage>
</organism>
<dbReference type="RefSeq" id="WP_140698100.1">
    <property type="nucleotide sequence ID" value="NZ_RCZG01000016.1"/>
</dbReference>
<evidence type="ECO:0000259" key="1">
    <source>
        <dbReference type="Pfam" id="PF01494"/>
    </source>
</evidence>
<dbReference type="GO" id="GO:0071949">
    <property type="term" value="F:FAD binding"/>
    <property type="evidence" value="ECO:0007669"/>
    <property type="project" value="InterPro"/>
</dbReference>
<dbReference type="EMBL" id="RCZG01000016">
    <property type="protein sequence ID" value="TPG29583.1"/>
    <property type="molecule type" value="Genomic_DNA"/>
</dbReference>
<protein>
    <submittedName>
        <fullName evidence="2">NAD(P)/FAD-dependent oxidoreductase</fullName>
    </submittedName>
</protein>